<evidence type="ECO:0000256" key="1">
    <source>
        <dbReference type="SAM" id="Phobius"/>
    </source>
</evidence>
<keyword evidence="1" id="KW-0812">Transmembrane</keyword>
<sequence>RGRVIMDHPVRMQDVLPMFSKRGVERIVIEKKRNPRSIPFRDDEFSQWYCVGKMQRGGFWRPYKVTVIVLECVLMMISSLFLAYTLFYANIETNSVLGYFIMHRNLVSQQNTDTAAMIVQAFDFYVTYPYIWFTWLLLPAGISSIIVPMLTIILLSGQERCCFKWTTFSMHAFSVFALLPFCIDVFIFELDLNARGTFNFLEPDFNRKIYIEGESEFLRSWVWYVSFHERRFMHFNSDETLIRSLEREIPCCGIESVDEYWKPHNFTCAKFPKCRSPLWPEVFSHYVQNDWQKVSHRGTQRLLAYPENCCENCEITNVRSFTQKQKQMKLLKKKIVIRAPTCKSQMKDMRLKQLYPLYMITVSIIFLNILLCVFIGMSNFCKWVTEGIDEEKYIDEIKNGKIFHDKLRDRQRVLNEGANNIYNTAIRVDNQRNRLAVQTQVTQYVPIVPKRRRKHWKRRARK</sequence>
<dbReference type="AlphaFoldDB" id="A0A915A5V4"/>
<keyword evidence="1" id="KW-1133">Transmembrane helix</keyword>
<protein>
    <submittedName>
        <fullName evidence="3 4">Uncharacterized protein</fullName>
    </submittedName>
</protein>
<feature type="transmembrane region" description="Helical" evidence="1">
    <location>
        <begin position="63"/>
        <end position="87"/>
    </location>
</feature>
<dbReference type="WBParaSite" id="PgR001X_g285_t01">
    <property type="protein sequence ID" value="PgR001X_g285_t01"/>
    <property type="gene ID" value="PgR001X_g285"/>
</dbReference>
<organism evidence="2 3">
    <name type="scientific">Parascaris univalens</name>
    <name type="common">Nematode worm</name>
    <dbReference type="NCBI Taxonomy" id="6257"/>
    <lineage>
        <taxon>Eukaryota</taxon>
        <taxon>Metazoa</taxon>
        <taxon>Ecdysozoa</taxon>
        <taxon>Nematoda</taxon>
        <taxon>Chromadorea</taxon>
        <taxon>Rhabditida</taxon>
        <taxon>Spirurina</taxon>
        <taxon>Ascaridomorpha</taxon>
        <taxon>Ascaridoidea</taxon>
        <taxon>Ascarididae</taxon>
        <taxon>Parascaris</taxon>
    </lineage>
</organism>
<keyword evidence="2" id="KW-1185">Reference proteome</keyword>
<reference evidence="3 4" key="1">
    <citation type="submission" date="2022-11" db="UniProtKB">
        <authorList>
            <consortium name="WormBaseParasite"/>
        </authorList>
    </citation>
    <scope>IDENTIFICATION</scope>
</reference>
<evidence type="ECO:0000313" key="4">
    <source>
        <dbReference type="WBParaSite" id="PgR001X_g285_t02"/>
    </source>
</evidence>
<feature type="transmembrane region" description="Helical" evidence="1">
    <location>
        <begin position="168"/>
        <end position="188"/>
    </location>
</feature>
<evidence type="ECO:0000313" key="2">
    <source>
        <dbReference type="Proteomes" id="UP000887569"/>
    </source>
</evidence>
<keyword evidence="1" id="KW-0472">Membrane</keyword>
<proteinExistence type="predicted"/>
<name>A0A915A5V4_PARUN</name>
<dbReference type="WBParaSite" id="PgR001X_g285_t02">
    <property type="protein sequence ID" value="PgR001X_g285_t02"/>
    <property type="gene ID" value="PgR001X_g285"/>
</dbReference>
<evidence type="ECO:0000313" key="3">
    <source>
        <dbReference type="WBParaSite" id="PgR001X_g285_t01"/>
    </source>
</evidence>
<feature type="transmembrane region" description="Helical" evidence="1">
    <location>
        <begin position="130"/>
        <end position="156"/>
    </location>
</feature>
<accession>A0A915A5V4</accession>
<dbReference type="Proteomes" id="UP000887569">
    <property type="component" value="Unplaced"/>
</dbReference>
<feature type="transmembrane region" description="Helical" evidence="1">
    <location>
        <begin position="355"/>
        <end position="376"/>
    </location>
</feature>